<protein>
    <submittedName>
        <fullName evidence="2">Uncharacterized protein</fullName>
    </submittedName>
</protein>
<dbReference type="AlphaFoldDB" id="A0ABD2LRA3"/>
<feature type="region of interest" description="Disordered" evidence="1">
    <location>
        <begin position="1"/>
        <end position="82"/>
    </location>
</feature>
<gene>
    <name evidence="2" type="ORF">niasHT_009812</name>
</gene>
<dbReference type="EMBL" id="JBICBT010000307">
    <property type="protein sequence ID" value="KAL3117766.1"/>
    <property type="molecule type" value="Genomic_DNA"/>
</dbReference>
<proteinExistence type="predicted"/>
<reference evidence="2 3" key="1">
    <citation type="submission" date="2024-10" db="EMBL/GenBank/DDBJ databases">
        <authorList>
            <person name="Kim D."/>
        </authorList>
    </citation>
    <scope>NUCLEOTIDE SEQUENCE [LARGE SCALE GENOMIC DNA]</scope>
    <source>
        <strain evidence="2">BH-2024</strain>
    </source>
</reference>
<evidence type="ECO:0000313" key="3">
    <source>
        <dbReference type="Proteomes" id="UP001620626"/>
    </source>
</evidence>
<comment type="caution">
    <text evidence="2">The sequence shown here is derived from an EMBL/GenBank/DDBJ whole genome shotgun (WGS) entry which is preliminary data.</text>
</comment>
<dbReference type="Proteomes" id="UP001620626">
    <property type="component" value="Unassembled WGS sequence"/>
</dbReference>
<evidence type="ECO:0000256" key="1">
    <source>
        <dbReference type="SAM" id="MobiDB-lite"/>
    </source>
</evidence>
<name>A0ABD2LRA3_9BILA</name>
<feature type="compositionally biased region" description="Basic and acidic residues" evidence="1">
    <location>
        <begin position="28"/>
        <end position="38"/>
    </location>
</feature>
<keyword evidence="3" id="KW-1185">Reference proteome</keyword>
<organism evidence="2 3">
    <name type="scientific">Heterodera trifolii</name>
    <dbReference type="NCBI Taxonomy" id="157864"/>
    <lineage>
        <taxon>Eukaryota</taxon>
        <taxon>Metazoa</taxon>
        <taxon>Ecdysozoa</taxon>
        <taxon>Nematoda</taxon>
        <taxon>Chromadorea</taxon>
        <taxon>Rhabditida</taxon>
        <taxon>Tylenchina</taxon>
        <taxon>Tylenchomorpha</taxon>
        <taxon>Tylenchoidea</taxon>
        <taxon>Heteroderidae</taxon>
        <taxon>Heteroderinae</taxon>
        <taxon>Heterodera</taxon>
    </lineage>
</organism>
<evidence type="ECO:0000313" key="2">
    <source>
        <dbReference type="EMBL" id="KAL3117766.1"/>
    </source>
</evidence>
<accession>A0ABD2LRA3</accession>
<sequence>MISSSNRMRRAIGPDNIGQLQLGGGMDGHGEGENDIDAHGNSNSSAVSDAPQILATSFHEMSPPSPMRMEFGDQNKSSSAKRLFPMVPPFPLRMSRVQYSDILPMEANEQLKDVHGTKKDCCLFRKCHTN</sequence>